<organism evidence="1">
    <name type="scientific">marine sediment metagenome</name>
    <dbReference type="NCBI Taxonomy" id="412755"/>
    <lineage>
        <taxon>unclassified sequences</taxon>
        <taxon>metagenomes</taxon>
        <taxon>ecological metagenomes</taxon>
    </lineage>
</organism>
<protein>
    <submittedName>
        <fullName evidence="1">Uncharacterized protein</fullName>
    </submittedName>
</protein>
<dbReference type="AlphaFoldDB" id="A0A0F8X004"/>
<proteinExistence type="predicted"/>
<sequence length="49" mass="5550">MSVVILKANRSSFTEVHPSWIEVFLPGATMPIMFMHRAELDAMLSQESI</sequence>
<name>A0A0F8X004_9ZZZZ</name>
<accession>A0A0F8X004</accession>
<feature type="non-terminal residue" evidence="1">
    <location>
        <position position="49"/>
    </location>
</feature>
<evidence type="ECO:0000313" key="1">
    <source>
        <dbReference type="EMBL" id="KKK62238.1"/>
    </source>
</evidence>
<comment type="caution">
    <text evidence="1">The sequence shown here is derived from an EMBL/GenBank/DDBJ whole genome shotgun (WGS) entry which is preliminary data.</text>
</comment>
<reference evidence="1" key="1">
    <citation type="journal article" date="2015" name="Nature">
        <title>Complex archaea that bridge the gap between prokaryotes and eukaryotes.</title>
        <authorList>
            <person name="Spang A."/>
            <person name="Saw J.H."/>
            <person name="Jorgensen S.L."/>
            <person name="Zaremba-Niedzwiedzka K."/>
            <person name="Martijn J."/>
            <person name="Lind A.E."/>
            <person name="van Eijk R."/>
            <person name="Schleper C."/>
            <person name="Guy L."/>
            <person name="Ettema T.J."/>
        </authorList>
    </citation>
    <scope>NUCLEOTIDE SEQUENCE</scope>
</reference>
<gene>
    <name evidence="1" type="ORF">LCGC14_3006310</name>
</gene>
<dbReference type="EMBL" id="LAZR01062089">
    <property type="protein sequence ID" value="KKK62238.1"/>
    <property type="molecule type" value="Genomic_DNA"/>
</dbReference>